<dbReference type="AlphaFoldDB" id="A0A8J5S244"/>
<dbReference type="Proteomes" id="UP000729402">
    <property type="component" value="Unassembled WGS sequence"/>
</dbReference>
<keyword evidence="1" id="KW-0732">Signal</keyword>
<accession>A0A8J5S244</accession>
<evidence type="ECO:0000313" key="3">
    <source>
        <dbReference type="Proteomes" id="UP000729402"/>
    </source>
</evidence>
<dbReference type="EMBL" id="JAAALK010000288">
    <property type="protein sequence ID" value="KAG8053590.1"/>
    <property type="molecule type" value="Genomic_DNA"/>
</dbReference>
<feature type="signal peptide" evidence="1">
    <location>
        <begin position="1"/>
        <end position="19"/>
    </location>
</feature>
<protein>
    <submittedName>
        <fullName evidence="2">Uncharacterized protein</fullName>
    </submittedName>
</protein>
<comment type="caution">
    <text evidence="2">The sequence shown here is derived from an EMBL/GenBank/DDBJ whole genome shotgun (WGS) entry which is preliminary data.</text>
</comment>
<keyword evidence="3" id="KW-1185">Reference proteome</keyword>
<evidence type="ECO:0000313" key="2">
    <source>
        <dbReference type="EMBL" id="KAG8053590.1"/>
    </source>
</evidence>
<gene>
    <name evidence="2" type="ORF">GUJ93_ZPchr0001g30176</name>
</gene>
<evidence type="ECO:0000256" key="1">
    <source>
        <dbReference type="SAM" id="SignalP"/>
    </source>
</evidence>
<organism evidence="2 3">
    <name type="scientific">Zizania palustris</name>
    <name type="common">Northern wild rice</name>
    <dbReference type="NCBI Taxonomy" id="103762"/>
    <lineage>
        <taxon>Eukaryota</taxon>
        <taxon>Viridiplantae</taxon>
        <taxon>Streptophyta</taxon>
        <taxon>Embryophyta</taxon>
        <taxon>Tracheophyta</taxon>
        <taxon>Spermatophyta</taxon>
        <taxon>Magnoliopsida</taxon>
        <taxon>Liliopsida</taxon>
        <taxon>Poales</taxon>
        <taxon>Poaceae</taxon>
        <taxon>BOP clade</taxon>
        <taxon>Oryzoideae</taxon>
        <taxon>Oryzeae</taxon>
        <taxon>Zizaniinae</taxon>
        <taxon>Zizania</taxon>
    </lineage>
</organism>
<reference evidence="2" key="2">
    <citation type="submission" date="2021-02" db="EMBL/GenBank/DDBJ databases">
        <authorList>
            <person name="Kimball J.A."/>
            <person name="Haas M.W."/>
            <person name="Macchietto M."/>
            <person name="Kono T."/>
            <person name="Duquette J."/>
            <person name="Shao M."/>
        </authorList>
    </citation>
    <scope>NUCLEOTIDE SEQUENCE</scope>
    <source>
        <tissue evidence="2">Fresh leaf tissue</tissue>
    </source>
</reference>
<name>A0A8J5S244_ZIZPA</name>
<sequence>MVVLVYLNTVALHPVGVRAAPTARPWTRTNVFMKGATTIMWNFSPLQIQHTSSPMANAELLTANSGLFTV</sequence>
<reference evidence="2" key="1">
    <citation type="journal article" date="2021" name="bioRxiv">
        <title>Whole Genome Assembly and Annotation of Northern Wild Rice, Zizania palustris L., Supports a Whole Genome Duplication in the Zizania Genus.</title>
        <authorList>
            <person name="Haas M."/>
            <person name="Kono T."/>
            <person name="Macchietto M."/>
            <person name="Millas R."/>
            <person name="McGilp L."/>
            <person name="Shao M."/>
            <person name="Duquette J."/>
            <person name="Hirsch C.N."/>
            <person name="Kimball J."/>
        </authorList>
    </citation>
    <scope>NUCLEOTIDE SEQUENCE</scope>
    <source>
        <tissue evidence="2">Fresh leaf tissue</tissue>
    </source>
</reference>
<feature type="chain" id="PRO_5035241092" evidence="1">
    <location>
        <begin position="20"/>
        <end position="70"/>
    </location>
</feature>
<proteinExistence type="predicted"/>